<feature type="transmembrane region" description="Helical" evidence="2">
    <location>
        <begin position="9"/>
        <end position="27"/>
    </location>
</feature>
<comment type="caution">
    <text evidence="4">The sequence shown here is derived from an EMBL/GenBank/DDBJ whole genome shotgun (WGS) entry which is preliminary data.</text>
</comment>
<sequence>MLVETRKQNYYIISTLICVTIASFSFIPADNPDAIVGTWLTGGKNGKIQIYKEGHKYCGKLVWMDMPNDPQTKRPKVDNNNPDPQKRNQPLLGLELLRDFRYDGENVWDSGKIYDPESGKVYSCKMTLRGNNTLEVRGYVGISLIGRTETWQRVKQ</sequence>
<keyword evidence="2" id="KW-0812">Transmembrane</keyword>
<keyword evidence="5" id="KW-1185">Reference proteome</keyword>
<evidence type="ECO:0000313" key="4">
    <source>
        <dbReference type="EMBL" id="GHB77036.1"/>
    </source>
</evidence>
<keyword evidence="2" id="KW-0472">Membrane</keyword>
<evidence type="ECO:0000256" key="1">
    <source>
        <dbReference type="SAM" id="MobiDB-lite"/>
    </source>
</evidence>
<dbReference type="Proteomes" id="UP000598271">
    <property type="component" value="Unassembled WGS sequence"/>
</dbReference>
<dbReference type="PANTHER" id="PTHR36919">
    <property type="entry name" value="BLR1215 PROTEIN"/>
    <property type="match status" value="1"/>
</dbReference>
<feature type="region of interest" description="Disordered" evidence="1">
    <location>
        <begin position="69"/>
        <end position="88"/>
    </location>
</feature>
<dbReference type="EMBL" id="BMXF01000003">
    <property type="protein sequence ID" value="GHB77036.1"/>
    <property type="molecule type" value="Genomic_DNA"/>
</dbReference>
<name>A0A8J3D5J0_9BACT</name>
<dbReference type="InterPro" id="IPR019223">
    <property type="entry name" value="DUF2147"/>
</dbReference>
<evidence type="ECO:0000256" key="2">
    <source>
        <dbReference type="SAM" id="Phobius"/>
    </source>
</evidence>
<evidence type="ECO:0000259" key="3">
    <source>
        <dbReference type="Pfam" id="PF09917"/>
    </source>
</evidence>
<organism evidence="4 5">
    <name type="scientific">Persicitalea jodogahamensis</name>
    <dbReference type="NCBI Taxonomy" id="402147"/>
    <lineage>
        <taxon>Bacteria</taxon>
        <taxon>Pseudomonadati</taxon>
        <taxon>Bacteroidota</taxon>
        <taxon>Cytophagia</taxon>
        <taxon>Cytophagales</taxon>
        <taxon>Spirosomataceae</taxon>
        <taxon>Persicitalea</taxon>
    </lineage>
</organism>
<feature type="domain" description="DUF2147" evidence="3">
    <location>
        <begin position="37"/>
        <end position="153"/>
    </location>
</feature>
<evidence type="ECO:0000313" key="5">
    <source>
        <dbReference type="Proteomes" id="UP000598271"/>
    </source>
</evidence>
<reference evidence="4 5" key="1">
    <citation type="journal article" date="2014" name="Int. J. Syst. Evol. Microbiol.">
        <title>Complete genome sequence of Corynebacterium casei LMG S-19264T (=DSM 44701T), isolated from a smear-ripened cheese.</title>
        <authorList>
            <consortium name="US DOE Joint Genome Institute (JGI-PGF)"/>
            <person name="Walter F."/>
            <person name="Albersmeier A."/>
            <person name="Kalinowski J."/>
            <person name="Ruckert C."/>
        </authorList>
    </citation>
    <scope>NUCLEOTIDE SEQUENCE [LARGE SCALE GENOMIC DNA]</scope>
    <source>
        <strain evidence="4 5">KCTC 12866</strain>
    </source>
</reference>
<proteinExistence type="predicted"/>
<dbReference type="AlphaFoldDB" id="A0A8J3D5J0"/>
<dbReference type="PANTHER" id="PTHR36919:SF2">
    <property type="entry name" value="BLL6627 PROTEIN"/>
    <property type="match status" value="1"/>
</dbReference>
<dbReference type="Gene3D" id="2.40.128.520">
    <property type="match status" value="1"/>
</dbReference>
<dbReference type="Pfam" id="PF09917">
    <property type="entry name" value="DUF2147"/>
    <property type="match status" value="1"/>
</dbReference>
<gene>
    <name evidence="4" type="ORF">GCM10007390_33810</name>
</gene>
<keyword evidence="2" id="KW-1133">Transmembrane helix</keyword>
<protein>
    <recommendedName>
        <fullName evidence="3">DUF2147 domain-containing protein</fullName>
    </recommendedName>
</protein>
<accession>A0A8J3D5J0</accession>